<dbReference type="EMBL" id="RBJC01000004">
    <property type="protein sequence ID" value="RKR76957.1"/>
    <property type="molecule type" value="Genomic_DNA"/>
</dbReference>
<keyword evidence="3" id="KW-0378">Hydrolase</keyword>
<dbReference type="Gene3D" id="3.30.870.10">
    <property type="entry name" value="Endonuclease Chain A"/>
    <property type="match status" value="1"/>
</dbReference>
<evidence type="ECO:0000313" key="3">
    <source>
        <dbReference type="EMBL" id="RKR76957.1"/>
    </source>
</evidence>
<name>A0A420XHX5_9PAST</name>
<organism evidence="3 4">
    <name type="scientific">Otariodibacter oris</name>
    <dbReference type="NCBI Taxonomy" id="1032623"/>
    <lineage>
        <taxon>Bacteria</taxon>
        <taxon>Pseudomonadati</taxon>
        <taxon>Pseudomonadota</taxon>
        <taxon>Gammaproteobacteria</taxon>
        <taxon>Pasteurellales</taxon>
        <taxon>Pasteurellaceae</taxon>
        <taxon>Otariodibacter</taxon>
    </lineage>
</organism>
<reference evidence="3 4" key="1">
    <citation type="submission" date="2018-10" db="EMBL/GenBank/DDBJ databases">
        <title>Genomic Encyclopedia of Type Strains, Phase IV (KMG-IV): sequencing the most valuable type-strain genomes for metagenomic binning, comparative biology and taxonomic classification.</title>
        <authorList>
            <person name="Goeker M."/>
        </authorList>
    </citation>
    <scope>NUCLEOTIDE SEQUENCE [LARGE SCALE GENOMIC DNA]</scope>
    <source>
        <strain evidence="3 4">DSM 23800</strain>
    </source>
</reference>
<evidence type="ECO:0000313" key="4">
    <source>
        <dbReference type="Proteomes" id="UP000280099"/>
    </source>
</evidence>
<keyword evidence="3" id="KW-0540">Nuclease</keyword>
<dbReference type="Proteomes" id="UP000280099">
    <property type="component" value="Unassembled WGS sequence"/>
</dbReference>
<comment type="caution">
    <text evidence="3">The sequence shown here is derived from an EMBL/GenBank/DDBJ whole genome shotgun (WGS) entry which is preliminary data.</text>
</comment>
<dbReference type="GO" id="GO:0004519">
    <property type="term" value="F:endonuclease activity"/>
    <property type="evidence" value="ECO:0007669"/>
    <property type="project" value="UniProtKB-KW"/>
</dbReference>
<dbReference type="InterPro" id="IPR019065">
    <property type="entry name" value="RE_NgoFVII_N"/>
</dbReference>
<dbReference type="Pfam" id="PF09565">
    <property type="entry name" value="RE_NgoFVII"/>
    <property type="match status" value="1"/>
</dbReference>
<keyword evidence="3" id="KW-0255">Endonuclease</keyword>
<gene>
    <name evidence="3" type="ORF">DES31_0268</name>
</gene>
<dbReference type="AlphaFoldDB" id="A0A420XHX5"/>
<accession>A0A420XHX5</accession>
<dbReference type="CDD" id="cd09117">
    <property type="entry name" value="PLDc_Bfil_DEXD_like"/>
    <property type="match status" value="1"/>
</dbReference>
<keyword evidence="4" id="KW-1185">Reference proteome</keyword>
<feature type="domain" description="Restriction endonuclease type II NgoFVII N-terminal" evidence="1">
    <location>
        <begin position="6"/>
        <end position="143"/>
    </location>
</feature>
<dbReference type="InterPro" id="IPR048923">
    <property type="entry name" value="RE_NgoFVII_C"/>
</dbReference>
<dbReference type="OrthoDB" id="7107971at2"/>
<feature type="domain" description="Restriction endonuclease type II NgoFVII C-terminal B3-like DNA-binding" evidence="2">
    <location>
        <begin position="182"/>
        <end position="326"/>
    </location>
</feature>
<proteinExistence type="predicted"/>
<dbReference type="Pfam" id="PF20731">
    <property type="entry name" value="RE_NgoFVII_C"/>
    <property type="match status" value="1"/>
</dbReference>
<sequence>MLYYTNLEEIIFNKHLHLPKPDELVIISGYIGPTPMQRLKELPLRVTVIGGMYSKGINPNLWESLNHISSQNKNIDLYFSTLDIHSKIYLWKKKNEIISVLIGSANFSRNGLCTNFRESLADASSDTFEPLNEYLTLIKQNSTTTPKISDNSQSTEYTYAVNDKNQQYNLKFKYDIPLYDEQKNIVPPKSGLNWGLSNGHVSKGDAYIRIPQKLLQENQNLIPSFEDSYISESSRRRNSDPIEIIWDDGVIMEASLEGNQDFNGLKYPKQIASYSSQTPIYHNGKRISAKSILGRYLRKRLNVSLEEEITIETLRTYGRNTITLSLVENGIYFADFSV</sequence>
<evidence type="ECO:0000259" key="2">
    <source>
        <dbReference type="Pfam" id="PF20731"/>
    </source>
</evidence>
<evidence type="ECO:0000259" key="1">
    <source>
        <dbReference type="Pfam" id="PF09565"/>
    </source>
</evidence>
<protein>
    <submittedName>
        <fullName evidence="3">NgoFVII restriction endonuclease</fullName>
    </submittedName>
</protein>
<dbReference type="RefSeq" id="WP_121121233.1">
    <property type="nucleotide sequence ID" value="NZ_CP016604.1"/>
</dbReference>